<evidence type="ECO:0000313" key="2">
    <source>
        <dbReference type="Proteomes" id="UP000095472"/>
    </source>
</evidence>
<reference evidence="1 2" key="1">
    <citation type="journal article" date="2016" name="Genome Announc.">
        <title>Draft Genome Sequence of the Thermotolerant Cyanobacterium Desertifilum sp. IPPAS B-1220.</title>
        <authorList>
            <person name="Mironov K.S."/>
            <person name="Sinetova M.A."/>
            <person name="Bolatkhan K."/>
            <person name="Zayadan B.K."/>
            <person name="Ustinova V.V."/>
            <person name="Kupriyanova E.V."/>
            <person name="Skrypnik A.N."/>
            <person name="Gogoleva N.E."/>
            <person name="Gogolev Y.V."/>
            <person name="Los D.A."/>
        </authorList>
    </citation>
    <scope>NUCLEOTIDE SEQUENCE [LARGE SCALE GENOMIC DNA]</scope>
    <source>
        <strain evidence="1 2">IPPAS B-1220</strain>
    </source>
</reference>
<evidence type="ECO:0000313" key="1">
    <source>
        <dbReference type="EMBL" id="XPM65467.1"/>
    </source>
</evidence>
<organism evidence="1 2">
    <name type="scientific">Desertifilum tharense IPPAS B-1220</name>
    <dbReference type="NCBI Taxonomy" id="1781255"/>
    <lineage>
        <taxon>Bacteria</taxon>
        <taxon>Bacillati</taxon>
        <taxon>Cyanobacteriota</taxon>
        <taxon>Cyanophyceae</taxon>
        <taxon>Desertifilales</taxon>
        <taxon>Desertifilaceae</taxon>
        <taxon>Desertifilum</taxon>
    </lineage>
</organism>
<dbReference type="Proteomes" id="UP000095472">
    <property type="component" value="Chromosome"/>
</dbReference>
<accession>A0ACD5GXH9</accession>
<name>A0ACD5GXH9_9CYAN</name>
<sequence length="193" mass="21751">MGVPDLPVRLYIPQENEVVQIFEQRVLQTESRINQFRNLIVQENSSDSIVQFLGNPAIRRLQTFPMLRQVIQDFENEQVGAIAFATLSKVFGQCSVYPLAIASDNQPPIQPLIQNNNRPITPATDLCQDKGNYRPNSSAFRSQTYPLAYPIAVIYPRDNSRPPIGRKFADILSTQEGQQLLKKTGLIPIIPSD</sequence>
<protein>
    <submittedName>
        <fullName evidence="1">Uncharacterized protein</fullName>
    </submittedName>
</protein>
<dbReference type="EMBL" id="CP182909">
    <property type="protein sequence ID" value="XPM65467.1"/>
    <property type="molecule type" value="Genomic_DNA"/>
</dbReference>
<keyword evidence="2" id="KW-1185">Reference proteome</keyword>
<proteinExistence type="predicted"/>
<gene>
    <name evidence="1" type="ORF">BH720_007105</name>
</gene>